<reference evidence="1" key="1">
    <citation type="submission" date="2021-02" db="EMBL/GenBank/DDBJ databases">
        <title>Draft genome sequence of Microbispora sp. RL4-1S isolated from rice leaves in Thailand.</title>
        <authorList>
            <person name="Muangham S."/>
            <person name="Duangmal K."/>
        </authorList>
    </citation>
    <scope>NUCLEOTIDE SEQUENCE</scope>
    <source>
        <strain evidence="1">RL4-1S</strain>
    </source>
</reference>
<organism evidence="1 2">
    <name type="scientific">Microbispora oryzae</name>
    <dbReference type="NCBI Taxonomy" id="2806554"/>
    <lineage>
        <taxon>Bacteria</taxon>
        <taxon>Bacillati</taxon>
        <taxon>Actinomycetota</taxon>
        <taxon>Actinomycetes</taxon>
        <taxon>Streptosporangiales</taxon>
        <taxon>Streptosporangiaceae</taxon>
        <taxon>Microbispora</taxon>
    </lineage>
</organism>
<evidence type="ECO:0000313" key="1">
    <source>
        <dbReference type="EMBL" id="MBP2705880.1"/>
    </source>
</evidence>
<accession>A0A941AJ33</accession>
<comment type="caution">
    <text evidence="1">The sequence shown here is derived from an EMBL/GenBank/DDBJ whole genome shotgun (WGS) entry which is preliminary data.</text>
</comment>
<dbReference type="EMBL" id="JAFCNB010000009">
    <property type="protein sequence ID" value="MBP2705880.1"/>
    <property type="molecule type" value="Genomic_DNA"/>
</dbReference>
<dbReference type="RefSeq" id="WP_210157137.1">
    <property type="nucleotide sequence ID" value="NZ_JAFCNB010000009.1"/>
</dbReference>
<keyword evidence="2" id="KW-1185">Reference proteome</keyword>
<gene>
    <name evidence="1" type="ORF">JOL79_18905</name>
</gene>
<evidence type="ECO:0000313" key="2">
    <source>
        <dbReference type="Proteomes" id="UP000674234"/>
    </source>
</evidence>
<dbReference type="AlphaFoldDB" id="A0A941AJ33"/>
<dbReference type="Proteomes" id="UP000674234">
    <property type="component" value="Unassembled WGS sequence"/>
</dbReference>
<proteinExistence type="predicted"/>
<name>A0A941AJ33_9ACTN</name>
<protein>
    <submittedName>
        <fullName evidence="1">Uncharacterized protein</fullName>
    </submittedName>
</protein>
<sequence length="94" mass="10066">MPGQVLTADDPVVARLASPLGSRTPSHGLAPMIRSRTADLSTVDGGLPLPLRRTIDCYGVLPSMAEYDLFVVIRADLRARLGTEGEKVGMLYQA</sequence>